<organism evidence="2 3">
    <name type="scientific">Sinosporangium siamense</name>
    <dbReference type="NCBI Taxonomy" id="1367973"/>
    <lineage>
        <taxon>Bacteria</taxon>
        <taxon>Bacillati</taxon>
        <taxon>Actinomycetota</taxon>
        <taxon>Actinomycetes</taxon>
        <taxon>Streptosporangiales</taxon>
        <taxon>Streptosporangiaceae</taxon>
        <taxon>Sinosporangium</taxon>
    </lineage>
</organism>
<evidence type="ECO:0000313" key="2">
    <source>
        <dbReference type="EMBL" id="GII90426.1"/>
    </source>
</evidence>
<accession>A0A919RAK7</accession>
<comment type="caution">
    <text evidence="2">The sequence shown here is derived from an EMBL/GenBank/DDBJ whole genome shotgun (WGS) entry which is preliminary data.</text>
</comment>
<dbReference type="CDD" id="cd00093">
    <property type="entry name" value="HTH_XRE"/>
    <property type="match status" value="1"/>
</dbReference>
<name>A0A919RAK7_9ACTN</name>
<sequence>MDKQQLAHFLRSRRAHVTPREVGLPEGGSRRTPGLRRQEVAQLAGMSIDYYIRLEQGRGPTPSRQVLNALGRALMLNADERAHLFHLAGRSHPLVSPAPGEVTPEIRLLLSNMAEVPAFVVNPIYDVLAWNTMASVVMGGLETRAAHDRNVIRWAFREPDEQTRAWYPERDYLGELLVADLRASAARFPGNQAIRDLVQELSASSPHFAGLWADHRIAVKRNMSKHLYHPLTGPFEVICQILWIQDTDQRIVAYTAEPGSAPHRALRTLCDAIREGQLLSLGTASSSSRV</sequence>
<dbReference type="EMBL" id="BOOW01000006">
    <property type="protein sequence ID" value="GII90426.1"/>
    <property type="molecule type" value="Genomic_DNA"/>
</dbReference>
<proteinExistence type="predicted"/>
<reference evidence="2" key="1">
    <citation type="submission" date="2021-01" db="EMBL/GenBank/DDBJ databases">
        <title>Whole genome shotgun sequence of Sinosporangium siamense NBRC 109515.</title>
        <authorList>
            <person name="Komaki H."/>
            <person name="Tamura T."/>
        </authorList>
    </citation>
    <scope>NUCLEOTIDE SEQUENCE</scope>
    <source>
        <strain evidence="2">NBRC 109515</strain>
    </source>
</reference>
<dbReference type="Gene3D" id="3.30.450.180">
    <property type="match status" value="1"/>
</dbReference>
<dbReference type="SMART" id="SM00530">
    <property type="entry name" value="HTH_XRE"/>
    <property type="match status" value="1"/>
</dbReference>
<dbReference type="PANTHER" id="PTHR35010:SF2">
    <property type="entry name" value="BLL4672 PROTEIN"/>
    <property type="match status" value="1"/>
</dbReference>
<evidence type="ECO:0000313" key="3">
    <source>
        <dbReference type="Proteomes" id="UP000606172"/>
    </source>
</evidence>
<feature type="domain" description="HTH cro/C1-type" evidence="1">
    <location>
        <begin position="9"/>
        <end position="81"/>
    </location>
</feature>
<protein>
    <submittedName>
        <fullName evidence="2">Transcriptional regulator</fullName>
    </submittedName>
</protein>
<dbReference type="SUPFAM" id="SSF47413">
    <property type="entry name" value="lambda repressor-like DNA-binding domains"/>
    <property type="match status" value="1"/>
</dbReference>
<dbReference type="GO" id="GO:0003677">
    <property type="term" value="F:DNA binding"/>
    <property type="evidence" value="ECO:0007669"/>
    <property type="project" value="InterPro"/>
</dbReference>
<dbReference type="Gene3D" id="1.10.260.40">
    <property type="entry name" value="lambda repressor-like DNA-binding domains"/>
    <property type="match status" value="1"/>
</dbReference>
<dbReference type="Pfam" id="PF17765">
    <property type="entry name" value="MLTR_LBD"/>
    <property type="match status" value="1"/>
</dbReference>
<keyword evidence="3" id="KW-1185">Reference proteome</keyword>
<gene>
    <name evidence="2" type="ORF">Ssi02_06570</name>
</gene>
<dbReference type="InterPro" id="IPR041413">
    <property type="entry name" value="MLTR_LBD"/>
</dbReference>
<dbReference type="InterPro" id="IPR001387">
    <property type="entry name" value="Cro/C1-type_HTH"/>
</dbReference>
<dbReference type="Pfam" id="PF13560">
    <property type="entry name" value="HTH_31"/>
    <property type="match status" value="1"/>
</dbReference>
<dbReference type="Proteomes" id="UP000606172">
    <property type="component" value="Unassembled WGS sequence"/>
</dbReference>
<dbReference type="InterPro" id="IPR010982">
    <property type="entry name" value="Lambda_DNA-bd_dom_sf"/>
</dbReference>
<dbReference type="PANTHER" id="PTHR35010">
    <property type="entry name" value="BLL4672 PROTEIN-RELATED"/>
    <property type="match status" value="1"/>
</dbReference>
<dbReference type="AlphaFoldDB" id="A0A919RAK7"/>
<dbReference type="RefSeq" id="WP_204020821.1">
    <property type="nucleotide sequence ID" value="NZ_BOOW01000006.1"/>
</dbReference>
<evidence type="ECO:0000259" key="1">
    <source>
        <dbReference type="SMART" id="SM00530"/>
    </source>
</evidence>